<dbReference type="SMART" id="SM00612">
    <property type="entry name" value="Kelch"/>
    <property type="match status" value="1"/>
</dbReference>
<accession>A0AAU9JJS0</accession>
<dbReference type="PANTHER" id="PTHR46375">
    <property type="entry name" value="KELCH REPEAT AND BTB DOMAIN-CONTAINING PROTEIN 13-RELATED"/>
    <property type="match status" value="1"/>
</dbReference>
<dbReference type="Pfam" id="PF01344">
    <property type="entry name" value="Kelch_1"/>
    <property type="match status" value="1"/>
</dbReference>
<organism evidence="1 2">
    <name type="scientific">Blepharisma stoltei</name>
    <dbReference type="NCBI Taxonomy" id="1481888"/>
    <lineage>
        <taxon>Eukaryota</taxon>
        <taxon>Sar</taxon>
        <taxon>Alveolata</taxon>
        <taxon>Ciliophora</taxon>
        <taxon>Postciliodesmatophora</taxon>
        <taxon>Heterotrichea</taxon>
        <taxon>Heterotrichida</taxon>
        <taxon>Blepharismidae</taxon>
        <taxon>Blepharisma</taxon>
    </lineage>
</organism>
<dbReference type="EMBL" id="CAJZBQ010000039">
    <property type="protein sequence ID" value="CAG9325860.1"/>
    <property type="molecule type" value="Genomic_DNA"/>
</dbReference>
<dbReference type="InterPro" id="IPR015915">
    <property type="entry name" value="Kelch-typ_b-propeller"/>
</dbReference>
<dbReference type="InterPro" id="IPR006652">
    <property type="entry name" value="Kelch_1"/>
</dbReference>
<dbReference type="InterPro" id="IPR052392">
    <property type="entry name" value="Kelch-BTB_domain-containing"/>
</dbReference>
<sequence>MIKLKLKINQILLLEKRMKSIIKSQTNIKLPNFNITMKLLDDSKQYWDNINGLISNIKQVKNDQKSLKVIFKNLNDYNLERFYRIIYNEFLETASSFHNAIVQKEKDLSIHHGKIIYSIYRSNIYSYTVIIPFDCDSEKSEYNIIDSEKYTRKPLIDISSCITAIPNSGFFVFGRYFTSWDRGKSYAVIIDAKFQMRIIENSSNRSYPGCVYYQNCVYVFGGTWNTVMGLSIVEKFNLEADKWFKLSPLPSPSCSCACVAYYNSILVSGNNHSKVYKYDIDIDGYSEILSDLNTGNKVLLYGNSRIYVIEQPGAIYESDAENEFKWNKIDSSFMHASIGQTFWVLHKNSIYFSQCQGSYAFYYYKFNLQTKKFKILKSITIRGGE</sequence>
<dbReference type="PANTHER" id="PTHR46375:SF3">
    <property type="entry name" value="KELCH REPEAT AND BTB DOMAIN-CONTAINING PROTEIN 13"/>
    <property type="match status" value="1"/>
</dbReference>
<evidence type="ECO:0008006" key="3">
    <source>
        <dbReference type="Google" id="ProtNLM"/>
    </source>
</evidence>
<evidence type="ECO:0000313" key="1">
    <source>
        <dbReference type="EMBL" id="CAG9325860.1"/>
    </source>
</evidence>
<proteinExistence type="predicted"/>
<dbReference type="Proteomes" id="UP001162131">
    <property type="component" value="Unassembled WGS sequence"/>
</dbReference>
<dbReference type="AlphaFoldDB" id="A0AAU9JJS0"/>
<dbReference type="InterPro" id="IPR011043">
    <property type="entry name" value="Gal_Oxase/kelch_b-propeller"/>
</dbReference>
<keyword evidence="2" id="KW-1185">Reference proteome</keyword>
<protein>
    <recommendedName>
        <fullName evidence="3">Kelch-like protein</fullName>
    </recommendedName>
</protein>
<dbReference type="SUPFAM" id="SSF50965">
    <property type="entry name" value="Galactose oxidase, central domain"/>
    <property type="match status" value="1"/>
</dbReference>
<gene>
    <name evidence="1" type="ORF">BSTOLATCC_MIC39643</name>
</gene>
<name>A0AAU9JJS0_9CILI</name>
<evidence type="ECO:0000313" key="2">
    <source>
        <dbReference type="Proteomes" id="UP001162131"/>
    </source>
</evidence>
<comment type="caution">
    <text evidence="1">The sequence shown here is derived from an EMBL/GenBank/DDBJ whole genome shotgun (WGS) entry which is preliminary data.</text>
</comment>
<dbReference type="Gene3D" id="2.120.10.80">
    <property type="entry name" value="Kelch-type beta propeller"/>
    <property type="match status" value="1"/>
</dbReference>
<reference evidence="1" key="1">
    <citation type="submission" date="2021-09" db="EMBL/GenBank/DDBJ databases">
        <authorList>
            <consortium name="AG Swart"/>
            <person name="Singh M."/>
            <person name="Singh A."/>
            <person name="Seah K."/>
            <person name="Emmerich C."/>
        </authorList>
    </citation>
    <scope>NUCLEOTIDE SEQUENCE</scope>
    <source>
        <strain evidence="1">ATCC30299</strain>
    </source>
</reference>